<evidence type="ECO:0000313" key="3">
    <source>
        <dbReference type="Proteomes" id="UP000652761"/>
    </source>
</evidence>
<comment type="caution">
    <text evidence="2">The sequence shown here is derived from an EMBL/GenBank/DDBJ whole genome shotgun (WGS) entry which is preliminary data.</text>
</comment>
<gene>
    <name evidence="2" type="ORF">Taro_027205</name>
</gene>
<feature type="domain" description="Putative plant transposon protein" evidence="1">
    <location>
        <begin position="58"/>
        <end position="198"/>
    </location>
</feature>
<dbReference type="EMBL" id="NMUH01001689">
    <property type="protein sequence ID" value="MQL94543.1"/>
    <property type="molecule type" value="Genomic_DNA"/>
</dbReference>
<dbReference type="AlphaFoldDB" id="A0A843VQY8"/>
<organism evidence="2 3">
    <name type="scientific">Colocasia esculenta</name>
    <name type="common">Wild taro</name>
    <name type="synonym">Arum esculentum</name>
    <dbReference type="NCBI Taxonomy" id="4460"/>
    <lineage>
        <taxon>Eukaryota</taxon>
        <taxon>Viridiplantae</taxon>
        <taxon>Streptophyta</taxon>
        <taxon>Embryophyta</taxon>
        <taxon>Tracheophyta</taxon>
        <taxon>Spermatophyta</taxon>
        <taxon>Magnoliopsida</taxon>
        <taxon>Liliopsida</taxon>
        <taxon>Araceae</taxon>
        <taxon>Aroideae</taxon>
        <taxon>Colocasieae</taxon>
        <taxon>Colocasia</taxon>
    </lineage>
</organism>
<evidence type="ECO:0000259" key="1">
    <source>
        <dbReference type="Pfam" id="PF20167"/>
    </source>
</evidence>
<protein>
    <recommendedName>
        <fullName evidence="1">Putative plant transposon protein domain-containing protein</fullName>
    </recommendedName>
</protein>
<dbReference type="Proteomes" id="UP000652761">
    <property type="component" value="Unassembled WGS sequence"/>
</dbReference>
<name>A0A843VQY8_COLES</name>
<dbReference type="InterPro" id="IPR046796">
    <property type="entry name" value="Transposase_32_dom"/>
</dbReference>
<evidence type="ECO:0000313" key="2">
    <source>
        <dbReference type="EMBL" id="MQL94543.1"/>
    </source>
</evidence>
<sequence length="199" mass="22180">MRGQFSSSTYMKSFFDYSVIFCSSRLPALRRRTSRSPLQNLILSRRSLSWVEETLTAMGWTKVCQISEPSVASAVRSFYASLKVSSGNTVVGYVKGINITISEEYLVKLLDCPNSGHCLSEFIPLEKQKLGIIGSLGTLCKRGLQVNELSAEKRLIHSIITNIITPRAGTHSSITARDGNLLFWAIQRHRVNLPTVILE</sequence>
<accession>A0A843VQY8</accession>
<proteinExistence type="predicted"/>
<dbReference type="OrthoDB" id="1750780at2759"/>
<dbReference type="Pfam" id="PF20167">
    <property type="entry name" value="Transposase_32"/>
    <property type="match status" value="1"/>
</dbReference>
<keyword evidence="3" id="KW-1185">Reference proteome</keyword>
<reference evidence="2" key="1">
    <citation type="submission" date="2017-07" db="EMBL/GenBank/DDBJ databases">
        <title>Taro Niue Genome Assembly and Annotation.</title>
        <authorList>
            <person name="Atibalentja N."/>
            <person name="Keating K."/>
            <person name="Fields C.J."/>
        </authorList>
    </citation>
    <scope>NUCLEOTIDE SEQUENCE</scope>
    <source>
        <strain evidence="2">Niue_2</strain>
        <tissue evidence="2">Leaf</tissue>
    </source>
</reference>